<feature type="region of interest" description="Disordered" evidence="1">
    <location>
        <begin position="41"/>
        <end position="81"/>
    </location>
</feature>
<feature type="compositionally biased region" description="Basic and acidic residues" evidence="1">
    <location>
        <begin position="56"/>
        <end position="69"/>
    </location>
</feature>
<sequence>MRTRPPAQAAPPRGETPEPRQELLSRFPLPVPDARRGFVEDTAQLHHHDPPRRRCLRDGLHHGQHDPGKSRAANSFHPPAEKRLNVPLQFKREAASGYVAHQRLAREQKHGKQPMRGHGRVHRNHHLHTLRLVFENDRPSTLFEKARQYAADEINVEIALHASLRRFHEGTAGRSGPTNRRRSILRAVGMVSPAQLITEKKIMPLMAM</sequence>
<feature type="compositionally biased region" description="Low complexity" evidence="1">
    <location>
        <begin position="1"/>
        <end position="13"/>
    </location>
</feature>
<protein>
    <submittedName>
        <fullName evidence="2">Uncharacterized protein</fullName>
    </submittedName>
</protein>
<gene>
    <name evidence="2" type="ORF">MTUNDRAET4_0145</name>
</gene>
<proteinExistence type="predicted"/>
<evidence type="ECO:0000256" key="1">
    <source>
        <dbReference type="SAM" id="MobiDB-lite"/>
    </source>
</evidence>
<dbReference type="EMBL" id="LR536452">
    <property type="protein sequence ID" value="VFU17606.1"/>
    <property type="molecule type" value="Genomic_DNA"/>
</dbReference>
<keyword evidence="2" id="KW-0614">Plasmid</keyword>
<name>A0A4U8Z7R9_METTU</name>
<dbReference type="Proteomes" id="UP000294360">
    <property type="component" value="Plasmid 3"/>
</dbReference>
<dbReference type="AlphaFoldDB" id="A0A4U8Z7R9"/>
<dbReference type="KEGG" id="mtun:MTUNDRAET4_0145.2"/>
<evidence type="ECO:0000313" key="2">
    <source>
        <dbReference type="EMBL" id="VFU17606.1"/>
    </source>
</evidence>
<reference evidence="2 3" key="1">
    <citation type="submission" date="2019-03" db="EMBL/GenBank/DDBJ databases">
        <authorList>
            <person name="Kox A.R. M."/>
        </authorList>
    </citation>
    <scope>NUCLEOTIDE SEQUENCE [LARGE SCALE GENOMIC DNA]</scope>
    <source>
        <strain evidence="2">MTUNDRAET4 annotated genome</strain>
        <plasmid evidence="3">3</plasmid>
    </source>
</reference>
<organism evidence="2 3">
    <name type="scientific">Methylocella tundrae</name>
    <dbReference type="NCBI Taxonomy" id="227605"/>
    <lineage>
        <taxon>Bacteria</taxon>
        <taxon>Pseudomonadati</taxon>
        <taxon>Pseudomonadota</taxon>
        <taxon>Alphaproteobacteria</taxon>
        <taxon>Hyphomicrobiales</taxon>
        <taxon>Beijerinckiaceae</taxon>
        <taxon>Methylocella</taxon>
    </lineage>
</organism>
<geneLocation type="plasmid" evidence="2 3">
    <name>3</name>
</geneLocation>
<accession>A0A4U8Z7R9</accession>
<evidence type="ECO:0000313" key="3">
    <source>
        <dbReference type="Proteomes" id="UP000294360"/>
    </source>
</evidence>
<feature type="region of interest" description="Disordered" evidence="1">
    <location>
        <begin position="1"/>
        <end position="22"/>
    </location>
</feature>